<dbReference type="EMBL" id="BJFL01000003">
    <property type="protein sequence ID" value="GDY29213.1"/>
    <property type="molecule type" value="Genomic_DNA"/>
</dbReference>
<organism evidence="2 3">
    <name type="scientific">Gandjariella thermophila</name>
    <dbReference type="NCBI Taxonomy" id="1931992"/>
    <lineage>
        <taxon>Bacteria</taxon>
        <taxon>Bacillati</taxon>
        <taxon>Actinomycetota</taxon>
        <taxon>Actinomycetes</taxon>
        <taxon>Pseudonocardiales</taxon>
        <taxon>Pseudonocardiaceae</taxon>
        <taxon>Gandjariella</taxon>
    </lineage>
</organism>
<feature type="compositionally biased region" description="Basic and acidic residues" evidence="1">
    <location>
        <begin position="438"/>
        <end position="464"/>
    </location>
</feature>
<evidence type="ECO:0000313" key="3">
    <source>
        <dbReference type="Proteomes" id="UP000298860"/>
    </source>
</evidence>
<gene>
    <name evidence="2" type="ORF">GTS_08460</name>
</gene>
<protein>
    <submittedName>
        <fullName evidence="2">Uncharacterized protein</fullName>
    </submittedName>
</protein>
<proteinExistence type="predicted"/>
<feature type="region of interest" description="Disordered" evidence="1">
    <location>
        <begin position="152"/>
        <end position="331"/>
    </location>
</feature>
<feature type="region of interest" description="Disordered" evidence="1">
    <location>
        <begin position="1"/>
        <end position="68"/>
    </location>
</feature>
<accession>A0A4D4J5H2</accession>
<feature type="compositionally biased region" description="Basic and acidic residues" evidence="1">
    <location>
        <begin position="473"/>
        <end position="489"/>
    </location>
</feature>
<sequence length="541" mass="56960">MNVHVPHPTHTSPHAPGKPPVPHPLAGSKPTDTESRPPRTGQGSEPGGHGSGRPHDSTGPGGKRVGVNTDSLHRVAGNLDHTSRELHSIAAGISGINVGPTSFGLLGQGFAVGTSQHLHNTQAATSHAAKNVGLAATATRKTAEDYRGVEDHNANTFHGINPDGRPAPNPHGGDGTAPSSAGTTTPSGYHAPKDPPGAAPTTPRHDNPAGGGTHQPPTLPTSASPATTRSSTGTRRGKGPAKTGGGKKPSDPPGPSKNNQPPGGGRGGRGGGGGSGGGRPGGGDPGGSGGGGGGGGSRDHRPLGRYNGVDVSVDSHQNKHHTRPIFPGELNNYTGAPGAKFPHNVREEWHQNYFAHEVSRLTHQEVQRLEGEAHHYRQQADNLKPQLEDARRQAEIADIRANNMQHRADVARQKGWPDADHLESEARRLAAERDAFRRDTLGPLERQYEQADSRAAAAERKLNGDEAFSPSKDTQRDGVKYDITARKNPETGQWEAVYHNNPDTSRRDQGNDERAGQPGRSWWDGYGRDIGRSRPDLPGFN</sequence>
<evidence type="ECO:0000256" key="1">
    <source>
        <dbReference type="SAM" id="MobiDB-lite"/>
    </source>
</evidence>
<comment type="caution">
    <text evidence="2">The sequence shown here is derived from an EMBL/GenBank/DDBJ whole genome shotgun (WGS) entry which is preliminary data.</text>
</comment>
<reference evidence="3" key="1">
    <citation type="submission" date="2019-04" db="EMBL/GenBank/DDBJ databases">
        <title>Draft genome sequence of Pseudonocardiaceae bacterium SL3-2-4.</title>
        <authorList>
            <person name="Ningsih F."/>
            <person name="Yokota A."/>
            <person name="Sakai Y."/>
            <person name="Nanatani K."/>
            <person name="Yabe S."/>
            <person name="Oetari A."/>
            <person name="Sjamsuridzal W."/>
        </authorList>
    </citation>
    <scope>NUCLEOTIDE SEQUENCE [LARGE SCALE GENOMIC DNA]</scope>
    <source>
        <strain evidence="3">SL3-2-4</strain>
    </source>
</reference>
<feature type="compositionally biased region" description="Low complexity" evidence="1">
    <location>
        <begin position="220"/>
        <end position="234"/>
    </location>
</feature>
<dbReference type="OrthoDB" id="9153660at2"/>
<feature type="compositionally biased region" description="Low complexity" evidence="1">
    <location>
        <begin position="176"/>
        <end position="188"/>
    </location>
</feature>
<feature type="compositionally biased region" description="Low complexity" evidence="1">
    <location>
        <begin position="1"/>
        <end position="15"/>
    </location>
</feature>
<name>A0A4D4J5H2_9PSEU</name>
<keyword evidence="3" id="KW-1185">Reference proteome</keyword>
<feature type="compositionally biased region" description="Basic and acidic residues" evidence="1">
    <location>
        <begin position="504"/>
        <end position="515"/>
    </location>
</feature>
<evidence type="ECO:0000313" key="2">
    <source>
        <dbReference type="EMBL" id="GDY29213.1"/>
    </source>
</evidence>
<dbReference type="AlphaFoldDB" id="A0A4D4J5H2"/>
<feature type="compositionally biased region" description="Basic and acidic residues" evidence="1">
    <location>
        <begin position="526"/>
        <end position="535"/>
    </location>
</feature>
<dbReference type="RefSeq" id="WP_137812412.1">
    <property type="nucleotide sequence ID" value="NZ_BJFL01000003.1"/>
</dbReference>
<feature type="compositionally biased region" description="Gly residues" evidence="1">
    <location>
        <begin position="262"/>
        <end position="296"/>
    </location>
</feature>
<feature type="region of interest" description="Disordered" evidence="1">
    <location>
        <begin position="438"/>
        <end position="541"/>
    </location>
</feature>
<dbReference type="Proteomes" id="UP000298860">
    <property type="component" value="Unassembled WGS sequence"/>
</dbReference>